<accession>A0A8J6JNQ7</accession>
<evidence type="ECO:0000313" key="2">
    <source>
        <dbReference type="Proteomes" id="UP000607645"/>
    </source>
</evidence>
<dbReference type="EMBL" id="JACOPQ010000014">
    <property type="protein sequence ID" value="MBC5738359.1"/>
    <property type="molecule type" value="Genomic_DNA"/>
</dbReference>
<name>A0A8J6JNQ7_9FIRM</name>
<dbReference type="AlphaFoldDB" id="A0A8J6JNQ7"/>
<reference evidence="1" key="1">
    <citation type="submission" date="2020-08" db="EMBL/GenBank/DDBJ databases">
        <title>Genome public.</title>
        <authorList>
            <person name="Liu C."/>
            <person name="Sun Q."/>
        </authorList>
    </citation>
    <scope>NUCLEOTIDE SEQUENCE</scope>
    <source>
        <strain evidence="1">NSJ-52</strain>
    </source>
</reference>
<sequence>MKEERARGMVVGVTDEGCPIVTEDYSCPSWTGSGRGLSAVRECWYCKYADFRKRTDVTLSVSICRCPVNRAAILRDSENEKQEVRYV</sequence>
<keyword evidence="2" id="KW-1185">Reference proteome</keyword>
<organism evidence="1 2">
    <name type="scientific">Lawsonibacter faecis</name>
    <dbReference type="NCBI Taxonomy" id="2763052"/>
    <lineage>
        <taxon>Bacteria</taxon>
        <taxon>Bacillati</taxon>
        <taxon>Bacillota</taxon>
        <taxon>Clostridia</taxon>
        <taxon>Eubacteriales</taxon>
        <taxon>Oscillospiraceae</taxon>
        <taxon>Lawsonibacter</taxon>
    </lineage>
</organism>
<comment type="caution">
    <text evidence="1">The sequence shown here is derived from an EMBL/GenBank/DDBJ whole genome shotgun (WGS) entry which is preliminary data.</text>
</comment>
<protein>
    <submittedName>
        <fullName evidence="1">Uncharacterized protein</fullName>
    </submittedName>
</protein>
<evidence type="ECO:0000313" key="1">
    <source>
        <dbReference type="EMBL" id="MBC5738359.1"/>
    </source>
</evidence>
<proteinExistence type="predicted"/>
<gene>
    <name evidence="1" type="ORF">H8S62_15215</name>
</gene>
<dbReference type="Proteomes" id="UP000607645">
    <property type="component" value="Unassembled WGS sequence"/>
</dbReference>
<dbReference type="RefSeq" id="WP_155146196.1">
    <property type="nucleotide sequence ID" value="NZ_JACOPQ010000014.1"/>
</dbReference>